<name>A0AAT9HZT4_9ACTN</name>
<sequence>MEVLTNPGQIAVTPMSRSASSARRHSLSISTAAFDVLYAGSALDGWNAAAEATLTMWPPCPRSAIRRPNDRQPWITPHRLTSRTSFHS</sequence>
<accession>A0AAT9HZT4</accession>
<evidence type="ECO:0000256" key="1">
    <source>
        <dbReference type="SAM" id="MobiDB-lite"/>
    </source>
</evidence>
<reference evidence="2" key="2">
    <citation type="submission" date="2024-07" db="EMBL/GenBank/DDBJ databases">
        <title>Streptomyces haneummycinica sp. nov., a new antibiotic-producing actinobacterium isolated from marine sediment.</title>
        <authorList>
            <person name="Uemura M."/>
            <person name="Hamada M."/>
            <person name="Hirano S."/>
            <person name="Kobayashi K."/>
            <person name="Ohshiro T."/>
            <person name="Kobayashi T."/>
            <person name="Terahara T."/>
        </authorList>
    </citation>
    <scope>NUCLEOTIDE SEQUENCE</scope>
    <source>
        <strain evidence="2">KM77-8</strain>
    </source>
</reference>
<protein>
    <submittedName>
        <fullName evidence="2">Uncharacterized protein</fullName>
    </submittedName>
</protein>
<proteinExistence type="predicted"/>
<dbReference type="EMBL" id="AP035768">
    <property type="protein sequence ID" value="BFO22921.1"/>
    <property type="molecule type" value="Genomic_DNA"/>
</dbReference>
<dbReference type="AlphaFoldDB" id="A0AAT9HZT4"/>
<feature type="region of interest" description="Disordered" evidence="1">
    <location>
        <begin position="61"/>
        <end position="88"/>
    </location>
</feature>
<organism evidence="2">
    <name type="scientific">Streptomyces haneummycinicus</name>
    <dbReference type="NCBI Taxonomy" id="3074435"/>
    <lineage>
        <taxon>Bacteria</taxon>
        <taxon>Bacillati</taxon>
        <taxon>Actinomycetota</taxon>
        <taxon>Actinomycetes</taxon>
        <taxon>Kitasatosporales</taxon>
        <taxon>Streptomycetaceae</taxon>
        <taxon>Streptomyces</taxon>
    </lineage>
</organism>
<gene>
    <name evidence="2" type="ORF">SHKM778_93090</name>
</gene>
<reference evidence="2" key="1">
    <citation type="submission" date="2024-06" db="EMBL/GenBank/DDBJ databases">
        <authorList>
            <consortium name="consrtm"/>
            <person name="Uemura M."/>
            <person name="Terahara T."/>
        </authorList>
    </citation>
    <scope>NUCLEOTIDE SEQUENCE</scope>
    <source>
        <strain evidence="2">KM77-8</strain>
    </source>
</reference>
<evidence type="ECO:0000313" key="2">
    <source>
        <dbReference type="EMBL" id="BFO22921.1"/>
    </source>
</evidence>